<keyword evidence="3" id="KW-1185">Reference proteome</keyword>
<comment type="caution">
    <text evidence="2">The sequence shown here is derived from an EMBL/GenBank/DDBJ whole genome shotgun (WGS) entry which is preliminary data.</text>
</comment>
<protein>
    <submittedName>
        <fullName evidence="2">Endoglucanase H</fullName>
    </submittedName>
</protein>
<evidence type="ECO:0000256" key="1">
    <source>
        <dbReference type="SAM" id="MobiDB-lite"/>
    </source>
</evidence>
<accession>A0AAW2Z2B8</accession>
<gene>
    <name evidence="2" type="ORF">AKO1_014599</name>
</gene>
<feature type="compositionally biased region" description="Acidic residues" evidence="1">
    <location>
        <begin position="1"/>
        <end position="13"/>
    </location>
</feature>
<name>A0AAW2Z2B8_9EUKA</name>
<dbReference type="Proteomes" id="UP001431209">
    <property type="component" value="Unassembled WGS sequence"/>
</dbReference>
<organism evidence="2 3">
    <name type="scientific">Acrasis kona</name>
    <dbReference type="NCBI Taxonomy" id="1008807"/>
    <lineage>
        <taxon>Eukaryota</taxon>
        <taxon>Discoba</taxon>
        <taxon>Heterolobosea</taxon>
        <taxon>Tetramitia</taxon>
        <taxon>Eutetramitia</taxon>
        <taxon>Acrasidae</taxon>
        <taxon>Acrasis</taxon>
    </lineage>
</organism>
<feature type="region of interest" description="Disordered" evidence="1">
    <location>
        <begin position="1"/>
        <end position="43"/>
    </location>
</feature>
<sequence length="149" mass="16998">MSNEVDTDVENSEEGSSTKVDSDQESVISSASSDADGEQCHDTIIPTHHDDFKIAALIKYKHVLDIRRKRKEYKEYKIRYKEKMLQFLTSVSNKPFKTSGDVEINPMSFSVFEGLSKSQIPNIEDVRIIQQAIKRPTIFDKDGQLISKL</sequence>
<proteinExistence type="predicted"/>
<feature type="compositionally biased region" description="Polar residues" evidence="1">
    <location>
        <begin position="14"/>
        <end position="33"/>
    </location>
</feature>
<dbReference type="AlphaFoldDB" id="A0AAW2Z2B8"/>
<evidence type="ECO:0000313" key="3">
    <source>
        <dbReference type="Proteomes" id="UP001431209"/>
    </source>
</evidence>
<dbReference type="EMBL" id="JAOPGA020000955">
    <property type="protein sequence ID" value="KAL0483417.1"/>
    <property type="molecule type" value="Genomic_DNA"/>
</dbReference>
<reference evidence="2 3" key="1">
    <citation type="submission" date="2024-03" db="EMBL/GenBank/DDBJ databases">
        <title>The Acrasis kona genome and developmental transcriptomes reveal deep origins of eukaryotic multicellular pathways.</title>
        <authorList>
            <person name="Sheikh S."/>
            <person name="Fu C.-J."/>
            <person name="Brown M.W."/>
            <person name="Baldauf S.L."/>
        </authorList>
    </citation>
    <scope>NUCLEOTIDE SEQUENCE [LARGE SCALE GENOMIC DNA]</scope>
    <source>
        <strain evidence="2 3">ATCC MYA-3509</strain>
    </source>
</reference>
<evidence type="ECO:0000313" key="2">
    <source>
        <dbReference type="EMBL" id="KAL0483417.1"/>
    </source>
</evidence>